<dbReference type="AlphaFoldDB" id="A0A498ISQ6"/>
<keyword evidence="2" id="KW-1185">Reference proteome</keyword>
<sequence length="133" mass="14834">MGDPLGSSCVSFQKQNREGMVGAQNGQYSATMESDPEYGGGLNWDSKTIIPIQNHRSSVEFLFTSRSCNGATHLVTTHITRVGDVIGGIVLNRSGCLILWHMISVRYYQTYVGDPNFNTDVSRVFNFSYQMIR</sequence>
<dbReference type="EMBL" id="RDQH01000336">
    <property type="protein sequence ID" value="RXH86468.1"/>
    <property type="molecule type" value="Genomic_DNA"/>
</dbReference>
<dbReference type="Proteomes" id="UP000290289">
    <property type="component" value="Chromosome 10"/>
</dbReference>
<organism evidence="1 2">
    <name type="scientific">Malus domestica</name>
    <name type="common">Apple</name>
    <name type="synonym">Pyrus malus</name>
    <dbReference type="NCBI Taxonomy" id="3750"/>
    <lineage>
        <taxon>Eukaryota</taxon>
        <taxon>Viridiplantae</taxon>
        <taxon>Streptophyta</taxon>
        <taxon>Embryophyta</taxon>
        <taxon>Tracheophyta</taxon>
        <taxon>Spermatophyta</taxon>
        <taxon>Magnoliopsida</taxon>
        <taxon>eudicotyledons</taxon>
        <taxon>Gunneridae</taxon>
        <taxon>Pentapetalae</taxon>
        <taxon>rosids</taxon>
        <taxon>fabids</taxon>
        <taxon>Rosales</taxon>
        <taxon>Rosaceae</taxon>
        <taxon>Amygdaloideae</taxon>
        <taxon>Maleae</taxon>
        <taxon>Malus</taxon>
    </lineage>
</organism>
<comment type="caution">
    <text evidence="1">The sequence shown here is derived from an EMBL/GenBank/DDBJ whole genome shotgun (WGS) entry which is preliminary data.</text>
</comment>
<name>A0A498ISQ6_MALDO</name>
<evidence type="ECO:0000313" key="1">
    <source>
        <dbReference type="EMBL" id="RXH86468.1"/>
    </source>
</evidence>
<protein>
    <submittedName>
        <fullName evidence="1">Uncharacterized protein</fullName>
    </submittedName>
</protein>
<reference evidence="1 2" key="1">
    <citation type="submission" date="2018-10" db="EMBL/GenBank/DDBJ databases">
        <title>A high-quality apple genome assembly.</title>
        <authorList>
            <person name="Hu J."/>
        </authorList>
    </citation>
    <scope>NUCLEOTIDE SEQUENCE [LARGE SCALE GENOMIC DNA]</scope>
    <source>
        <strain evidence="2">cv. HFTH1</strain>
        <tissue evidence="1">Young leaf</tissue>
    </source>
</reference>
<evidence type="ECO:0000313" key="2">
    <source>
        <dbReference type="Proteomes" id="UP000290289"/>
    </source>
</evidence>
<proteinExistence type="predicted"/>
<accession>A0A498ISQ6</accession>
<gene>
    <name evidence="1" type="ORF">DVH24_017521</name>
</gene>